<dbReference type="InterPro" id="IPR002110">
    <property type="entry name" value="Ankyrin_rpt"/>
</dbReference>
<name>A0ABR3WQ91_9EURO</name>
<protein>
    <recommendedName>
        <fullName evidence="6">Ankyrin repeat protein</fullName>
    </recommendedName>
</protein>
<dbReference type="PROSITE" id="PS50297">
    <property type="entry name" value="ANK_REP_REGION"/>
    <property type="match status" value="1"/>
</dbReference>
<dbReference type="InterPro" id="IPR036770">
    <property type="entry name" value="Ankyrin_rpt-contain_sf"/>
</dbReference>
<evidence type="ECO:0000313" key="4">
    <source>
        <dbReference type="EMBL" id="KAL1865605.1"/>
    </source>
</evidence>
<reference evidence="4 5" key="1">
    <citation type="journal article" date="2024" name="IMA Fungus">
        <title>IMA Genome - F19 : A genome assembly and annotation guide to empower mycologists, including annotated draft genome sequences of Ceratocystis pirilliformis, Diaporthe australafricana, Fusarium ophioides, Paecilomyces lecythidis, and Sporothrix stenoceras.</title>
        <authorList>
            <person name="Aylward J."/>
            <person name="Wilson A.M."/>
            <person name="Visagie C.M."/>
            <person name="Spraker J."/>
            <person name="Barnes I."/>
            <person name="Buitendag C."/>
            <person name="Ceriani C."/>
            <person name="Del Mar Angel L."/>
            <person name="du Plessis D."/>
            <person name="Fuchs T."/>
            <person name="Gasser K."/>
            <person name="Kramer D."/>
            <person name="Li W."/>
            <person name="Munsamy K."/>
            <person name="Piso A."/>
            <person name="Price J.L."/>
            <person name="Sonnekus B."/>
            <person name="Thomas C."/>
            <person name="van der Nest A."/>
            <person name="van Dijk A."/>
            <person name="van Heerden A."/>
            <person name="van Vuuren N."/>
            <person name="Yilmaz N."/>
            <person name="Duong T.A."/>
            <person name="van der Merwe N.A."/>
            <person name="Wingfield M.J."/>
            <person name="Wingfield B.D."/>
        </authorList>
    </citation>
    <scope>NUCLEOTIDE SEQUENCE [LARGE SCALE GENOMIC DNA]</scope>
    <source>
        <strain evidence="4 5">CMW 18167</strain>
    </source>
</reference>
<keyword evidence="1" id="KW-0677">Repeat</keyword>
<evidence type="ECO:0008006" key="6">
    <source>
        <dbReference type="Google" id="ProtNLM"/>
    </source>
</evidence>
<evidence type="ECO:0000256" key="1">
    <source>
        <dbReference type="ARBA" id="ARBA00022737"/>
    </source>
</evidence>
<dbReference type="Pfam" id="PF12796">
    <property type="entry name" value="Ank_2"/>
    <property type="match status" value="1"/>
</dbReference>
<dbReference type="Proteomes" id="UP001583193">
    <property type="component" value="Unassembled WGS sequence"/>
</dbReference>
<dbReference type="SUPFAM" id="SSF48403">
    <property type="entry name" value="Ankyrin repeat"/>
    <property type="match status" value="1"/>
</dbReference>
<evidence type="ECO:0000256" key="2">
    <source>
        <dbReference type="ARBA" id="ARBA00023043"/>
    </source>
</evidence>
<sequence length="114" mass="12626">MLSRGGDARKGQLLHHAVERDSDSVAVLKLLIANGAAINSTMYEDHYPSRALFFFMPLGTALHKAAELGKMDVVHYLVDEGTNLDIKDANGRTALEYAQMLNKWEVVQALEKVN</sequence>
<dbReference type="EMBL" id="JAVDPF010000058">
    <property type="protein sequence ID" value="KAL1865605.1"/>
    <property type="molecule type" value="Genomic_DNA"/>
</dbReference>
<comment type="caution">
    <text evidence="4">The sequence shown here is derived from an EMBL/GenBank/DDBJ whole genome shotgun (WGS) entry which is preliminary data.</text>
</comment>
<accession>A0ABR3WQ91</accession>
<dbReference type="SMART" id="SM00248">
    <property type="entry name" value="ANK"/>
    <property type="match status" value="2"/>
</dbReference>
<dbReference type="Gene3D" id="1.25.40.20">
    <property type="entry name" value="Ankyrin repeat-containing domain"/>
    <property type="match status" value="1"/>
</dbReference>
<evidence type="ECO:0000256" key="3">
    <source>
        <dbReference type="PROSITE-ProRule" id="PRU00023"/>
    </source>
</evidence>
<gene>
    <name evidence="4" type="ORF">Plec18167_009326</name>
</gene>
<dbReference type="PROSITE" id="PS50088">
    <property type="entry name" value="ANK_REPEAT"/>
    <property type="match status" value="1"/>
</dbReference>
<keyword evidence="5" id="KW-1185">Reference proteome</keyword>
<dbReference type="PANTHER" id="PTHR24198:SF165">
    <property type="entry name" value="ANKYRIN REPEAT-CONTAINING PROTEIN-RELATED"/>
    <property type="match status" value="1"/>
</dbReference>
<feature type="repeat" description="ANK" evidence="3">
    <location>
        <begin position="60"/>
        <end position="89"/>
    </location>
</feature>
<organism evidence="4 5">
    <name type="scientific">Paecilomyces lecythidis</name>
    <dbReference type="NCBI Taxonomy" id="3004212"/>
    <lineage>
        <taxon>Eukaryota</taxon>
        <taxon>Fungi</taxon>
        <taxon>Dikarya</taxon>
        <taxon>Ascomycota</taxon>
        <taxon>Pezizomycotina</taxon>
        <taxon>Eurotiomycetes</taxon>
        <taxon>Eurotiomycetidae</taxon>
        <taxon>Eurotiales</taxon>
        <taxon>Thermoascaceae</taxon>
        <taxon>Paecilomyces</taxon>
    </lineage>
</organism>
<proteinExistence type="predicted"/>
<evidence type="ECO:0000313" key="5">
    <source>
        <dbReference type="Proteomes" id="UP001583193"/>
    </source>
</evidence>
<keyword evidence="2 3" id="KW-0040">ANK repeat</keyword>
<dbReference type="PANTHER" id="PTHR24198">
    <property type="entry name" value="ANKYRIN REPEAT AND PROTEIN KINASE DOMAIN-CONTAINING PROTEIN"/>
    <property type="match status" value="1"/>
</dbReference>